<dbReference type="AlphaFoldDB" id="A0A4R2ETI2"/>
<comment type="caution">
    <text evidence="1">The sequence shown here is derived from an EMBL/GenBank/DDBJ whole genome shotgun (WGS) entry which is preliminary data.</text>
</comment>
<reference evidence="1 2" key="1">
    <citation type="submission" date="2019-03" db="EMBL/GenBank/DDBJ databases">
        <title>Genomic Encyclopedia of Archaeal and Bacterial Type Strains, Phase II (KMG-II): from individual species to whole genera.</title>
        <authorList>
            <person name="Goeker M."/>
        </authorList>
    </citation>
    <scope>NUCLEOTIDE SEQUENCE [LARGE SCALE GENOMIC DNA]</scope>
    <source>
        <strain evidence="1 2">RL-C</strain>
    </source>
</reference>
<accession>A0A4R2ETI2</accession>
<evidence type="ECO:0000313" key="1">
    <source>
        <dbReference type="EMBL" id="TCN70074.1"/>
    </source>
</evidence>
<gene>
    <name evidence="1" type="ORF">CLV25_10425</name>
</gene>
<proteinExistence type="predicted"/>
<sequence>MLMKTLYILRHAKAAGSFDGFDDIDRPLKPRGLQDAYALGQALAVRGLKVDLTAVSSAARTLQTASVVVRTAGLAFENLRVAPELYLPNDGETLDYVRQLPNEVASAMVVGHNPDLSYLCQELLGDHGLELPTCGFVALSLPTDSWSNVTPGSAKLEYVIFPK</sequence>
<dbReference type="Pfam" id="PF00300">
    <property type="entry name" value="His_Phos_1"/>
    <property type="match status" value="1"/>
</dbReference>
<dbReference type="RefSeq" id="WP_131838637.1">
    <property type="nucleotide sequence ID" value="NZ_SLWB01000004.1"/>
</dbReference>
<keyword evidence="2" id="KW-1185">Reference proteome</keyword>
<dbReference type="EMBL" id="SLWB01000004">
    <property type="protein sequence ID" value="TCN70074.1"/>
    <property type="molecule type" value="Genomic_DNA"/>
</dbReference>
<dbReference type="SMART" id="SM00855">
    <property type="entry name" value="PGAM"/>
    <property type="match status" value="1"/>
</dbReference>
<organism evidence="1 2">
    <name type="scientific">Acetobacteroides hydrogenigenes</name>
    <dbReference type="NCBI Taxonomy" id="979970"/>
    <lineage>
        <taxon>Bacteria</taxon>
        <taxon>Pseudomonadati</taxon>
        <taxon>Bacteroidota</taxon>
        <taxon>Bacteroidia</taxon>
        <taxon>Bacteroidales</taxon>
        <taxon>Rikenellaceae</taxon>
        <taxon>Acetobacteroides</taxon>
    </lineage>
</organism>
<dbReference type="InterPro" id="IPR029033">
    <property type="entry name" value="His_PPase_superfam"/>
</dbReference>
<dbReference type="InterPro" id="IPR013078">
    <property type="entry name" value="His_Pase_superF_clade-1"/>
</dbReference>
<dbReference type="OrthoDB" id="9810154at2"/>
<name>A0A4R2ETI2_9BACT</name>
<dbReference type="PANTHER" id="PTHR47623:SF1">
    <property type="entry name" value="OS09G0287300 PROTEIN"/>
    <property type="match status" value="1"/>
</dbReference>
<dbReference type="PANTHER" id="PTHR47623">
    <property type="entry name" value="OS09G0287300 PROTEIN"/>
    <property type="match status" value="1"/>
</dbReference>
<dbReference type="CDD" id="cd07067">
    <property type="entry name" value="HP_PGM_like"/>
    <property type="match status" value="1"/>
</dbReference>
<dbReference type="SUPFAM" id="SSF53254">
    <property type="entry name" value="Phosphoglycerate mutase-like"/>
    <property type="match status" value="1"/>
</dbReference>
<dbReference type="Proteomes" id="UP000294830">
    <property type="component" value="Unassembled WGS sequence"/>
</dbReference>
<evidence type="ECO:0000313" key="2">
    <source>
        <dbReference type="Proteomes" id="UP000294830"/>
    </source>
</evidence>
<protein>
    <submittedName>
        <fullName evidence="1">Phosphohistidine phosphatase</fullName>
    </submittedName>
</protein>
<dbReference type="Gene3D" id="3.40.50.1240">
    <property type="entry name" value="Phosphoglycerate mutase-like"/>
    <property type="match status" value="1"/>
</dbReference>